<evidence type="ECO:0000313" key="1">
    <source>
        <dbReference type="EMBL" id="EPS39795.1"/>
    </source>
</evidence>
<name>S8A9Y5_DACHA</name>
<evidence type="ECO:0000313" key="2">
    <source>
        <dbReference type="Proteomes" id="UP000015100"/>
    </source>
</evidence>
<organism evidence="1 2">
    <name type="scientific">Dactylellina haptotyla (strain CBS 200.50)</name>
    <name type="common">Nematode-trapping fungus</name>
    <name type="synonym">Monacrosporium haptotylum</name>
    <dbReference type="NCBI Taxonomy" id="1284197"/>
    <lineage>
        <taxon>Eukaryota</taxon>
        <taxon>Fungi</taxon>
        <taxon>Dikarya</taxon>
        <taxon>Ascomycota</taxon>
        <taxon>Pezizomycotina</taxon>
        <taxon>Orbiliomycetes</taxon>
        <taxon>Orbiliales</taxon>
        <taxon>Orbiliaceae</taxon>
        <taxon>Dactylellina</taxon>
    </lineage>
</organism>
<protein>
    <submittedName>
        <fullName evidence="1">Uncharacterized protein</fullName>
    </submittedName>
</protein>
<dbReference type="AlphaFoldDB" id="S8A9Y5"/>
<reference evidence="2" key="2">
    <citation type="submission" date="2013-04" db="EMBL/GenBank/DDBJ databases">
        <title>Genomic mechanisms accounting for the adaptation to parasitism in nematode-trapping fungi.</title>
        <authorList>
            <person name="Ahren D.G."/>
        </authorList>
    </citation>
    <scope>NUCLEOTIDE SEQUENCE [LARGE SCALE GENOMIC DNA]</scope>
    <source>
        <strain evidence="2">CBS 200.50</strain>
    </source>
</reference>
<accession>S8A9Y5</accession>
<dbReference type="HOGENOM" id="CLU_2183844_0_0_1"/>
<dbReference type="Proteomes" id="UP000015100">
    <property type="component" value="Unassembled WGS sequence"/>
</dbReference>
<gene>
    <name evidence="1" type="ORF">H072_6287</name>
</gene>
<proteinExistence type="predicted"/>
<reference evidence="1 2" key="1">
    <citation type="journal article" date="2013" name="PLoS Genet.">
        <title>Genomic mechanisms accounting for the adaptation to parasitism in nematode-trapping fungi.</title>
        <authorList>
            <person name="Meerupati T."/>
            <person name="Andersson K.M."/>
            <person name="Friman E."/>
            <person name="Kumar D."/>
            <person name="Tunlid A."/>
            <person name="Ahren D."/>
        </authorList>
    </citation>
    <scope>NUCLEOTIDE SEQUENCE [LARGE SCALE GENOMIC DNA]</scope>
    <source>
        <strain evidence="1 2">CBS 200.50</strain>
    </source>
</reference>
<keyword evidence="2" id="KW-1185">Reference proteome</keyword>
<comment type="caution">
    <text evidence="1">The sequence shown here is derived from an EMBL/GenBank/DDBJ whole genome shotgun (WGS) entry which is preliminary data.</text>
</comment>
<sequence length="109" mass="12952">MPCKASTFPSEAALENLSRAEWDLAVKRRRQIETCWQYDLSVTQELDPNDRFRTRESRRLYELNERHEFWLMGRIAEYHRIQQASGNRYSHLSPSNYFAGQARTGIVRS</sequence>
<dbReference type="EMBL" id="AQGS01000443">
    <property type="protein sequence ID" value="EPS39795.1"/>
    <property type="molecule type" value="Genomic_DNA"/>
</dbReference>